<comment type="caution">
    <text evidence="1">The sequence shown here is derived from an EMBL/GenBank/DDBJ whole genome shotgun (WGS) entry which is preliminary data.</text>
</comment>
<evidence type="ECO:0000313" key="2">
    <source>
        <dbReference type="Proteomes" id="UP000053372"/>
    </source>
</evidence>
<dbReference type="EMBL" id="LMTZ01000055">
    <property type="protein sequence ID" value="KST68644.1"/>
    <property type="molecule type" value="Genomic_DNA"/>
</dbReference>
<dbReference type="RefSeq" id="WP_027843379.1">
    <property type="nucleotide sequence ID" value="NZ_LMTZ01000055.1"/>
</dbReference>
<dbReference type="Gene3D" id="3.55.50.10">
    <property type="entry name" value="Baseplate protein-like domains"/>
    <property type="match status" value="1"/>
</dbReference>
<organism evidence="1 2">
    <name type="scientific">Mastigocoleus testarum BC008</name>
    <dbReference type="NCBI Taxonomy" id="371196"/>
    <lineage>
        <taxon>Bacteria</taxon>
        <taxon>Bacillati</taxon>
        <taxon>Cyanobacteriota</taxon>
        <taxon>Cyanophyceae</taxon>
        <taxon>Nostocales</taxon>
        <taxon>Hapalosiphonaceae</taxon>
        <taxon>Mastigocoleus</taxon>
    </lineage>
</organism>
<sequence>MTKSLVPVARIIINDNPLPIDVESKTGSISIKVSEDLEAPAMFTLEIIGWDLIQSQANWIDNDKYFGLGNKIEIKLGYNNQQESLIVGEITGLEPEFTSDEAILTVRGHNHSHRLLRGNKTQTFINITDSQIAKKIAEQQKLKFQTEDTKEKLDHVIQSNQSDLDFLQSRAERIGYEVFVENETLYFRSIQEDSQTILTLDLNEDLIQFSPRLSTMEQVGEIEVRSWNPLEKKLLVAKAGVGDEKTTMGGKTSGAKAVKIFGKTSYIYLNSSIKTEQEAKKVAEALFNEMTRSYITGEGTCIGNPKLRVGKVIEVTGVGERFSGFYYVTETTHSYSESEGYQTEFSFERNAT</sequence>
<accession>A0A0V7ZVG3</accession>
<evidence type="ECO:0000313" key="1">
    <source>
        <dbReference type="EMBL" id="KST68644.1"/>
    </source>
</evidence>
<dbReference type="Gene3D" id="4.10.220.110">
    <property type="match status" value="1"/>
</dbReference>
<dbReference type="OrthoDB" id="9762420at2"/>
<keyword evidence="2" id="KW-1185">Reference proteome</keyword>
<protein>
    <recommendedName>
        <fullName evidence="3">Phage late control D family protein</fullName>
    </recommendedName>
</protein>
<dbReference type="Proteomes" id="UP000053372">
    <property type="component" value="Unassembled WGS sequence"/>
</dbReference>
<name>A0A0V7ZVG3_9CYAN</name>
<reference evidence="1 2" key="1">
    <citation type="journal article" date="2015" name="Genome Announc.">
        <title>Draft Genome of the Euendolithic (true boring) Cyanobacterium Mastigocoleus testarum strain BC008.</title>
        <authorList>
            <person name="Guida B.S."/>
            <person name="Garcia-Pichel F."/>
        </authorList>
    </citation>
    <scope>NUCLEOTIDE SEQUENCE [LARGE SCALE GENOMIC DNA]</scope>
    <source>
        <strain evidence="1 2">BC008</strain>
    </source>
</reference>
<gene>
    <name evidence="1" type="ORF">BC008_33915</name>
</gene>
<dbReference type="Gene3D" id="2.30.110.50">
    <property type="match status" value="1"/>
</dbReference>
<dbReference type="SUPFAM" id="SSF69279">
    <property type="entry name" value="Phage tail proteins"/>
    <property type="match status" value="1"/>
</dbReference>
<dbReference type="Pfam" id="PF05954">
    <property type="entry name" value="Phage_GPD"/>
    <property type="match status" value="1"/>
</dbReference>
<proteinExistence type="predicted"/>
<dbReference type="AlphaFoldDB" id="A0A0V7ZVG3"/>
<evidence type="ECO:0008006" key="3">
    <source>
        <dbReference type="Google" id="ProtNLM"/>
    </source>
</evidence>